<dbReference type="SUPFAM" id="SSF56300">
    <property type="entry name" value="Metallo-dependent phosphatases"/>
    <property type="match status" value="1"/>
</dbReference>
<keyword evidence="2" id="KW-1185">Reference proteome</keyword>
<reference evidence="1" key="1">
    <citation type="journal article" date="2014" name="Int. J. Syst. Evol. Microbiol.">
        <title>Complete genome sequence of Corynebacterium casei LMG S-19264T (=DSM 44701T), isolated from a smear-ripened cheese.</title>
        <authorList>
            <consortium name="US DOE Joint Genome Institute (JGI-PGF)"/>
            <person name="Walter F."/>
            <person name="Albersmeier A."/>
            <person name="Kalinowski J."/>
            <person name="Ruckert C."/>
        </authorList>
    </citation>
    <scope>NUCLEOTIDE SEQUENCE</scope>
    <source>
        <strain evidence="1">JCM 4059</strain>
    </source>
</reference>
<dbReference type="RefSeq" id="WP_190129095.1">
    <property type="nucleotide sequence ID" value="NZ_BNBD01000003.1"/>
</dbReference>
<evidence type="ECO:0000313" key="2">
    <source>
        <dbReference type="Proteomes" id="UP000638313"/>
    </source>
</evidence>
<name>A0A919B2V8_9ACTN</name>
<proteinExistence type="predicted"/>
<reference evidence="1" key="2">
    <citation type="submission" date="2020-09" db="EMBL/GenBank/DDBJ databases">
        <authorList>
            <person name="Sun Q."/>
            <person name="Ohkuma M."/>
        </authorList>
    </citation>
    <scope>NUCLEOTIDE SEQUENCE</scope>
    <source>
        <strain evidence="1">JCM 4059</strain>
    </source>
</reference>
<protein>
    <recommendedName>
        <fullName evidence="3">Calcineurin-like phosphoesterase domain-containing protein</fullName>
    </recommendedName>
</protein>
<gene>
    <name evidence="1" type="ORF">GCM10010218_19520</name>
</gene>
<evidence type="ECO:0000313" key="1">
    <source>
        <dbReference type="EMBL" id="GHF38476.1"/>
    </source>
</evidence>
<accession>A0A919B2V8</accession>
<dbReference type="InterPro" id="IPR029052">
    <property type="entry name" value="Metallo-depent_PP-like"/>
</dbReference>
<organism evidence="1 2">
    <name type="scientific">Streptomyces mashuensis</name>
    <dbReference type="NCBI Taxonomy" id="33904"/>
    <lineage>
        <taxon>Bacteria</taxon>
        <taxon>Bacillati</taxon>
        <taxon>Actinomycetota</taxon>
        <taxon>Actinomycetes</taxon>
        <taxon>Kitasatosporales</taxon>
        <taxon>Streptomycetaceae</taxon>
        <taxon>Streptomyces</taxon>
    </lineage>
</organism>
<dbReference type="AlphaFoldDB" id="A0A919B2V8"/>
<sequence>MDRTVVVVPDIQAPKHDQQALDAIVAFIADVEPDEVIQIGDACDFEAPSRWSAGSRAEYEGSVEQEADDLRRNFIVPVRDVFDGPFGFHEGNHDLRPRKYLESRAPGLGASDHFRMENLLRFAEHEVRRLPDFYEVGPDVITTHGHLGRIGLRQDAGATALGAAKRWGKSVVMGHTHRAAAIPWTTGIGSPRTVWGVEVGNVMREDCADYLKGAPGNWQKAFGVLHFSGDHFKPEVVYLDEQNQFTYGGYQYLPGGADAA</sequence>
<evidence type="ECO:0008006" key="3">
    <source>
        <dbReference type="Google" id="ProtNLM"/>
    </source>
</evidence>
<comment type="caution">
    <text evidence="1">The sequence shown here is derived from an EMBL/GenBank/DDBJ whole genome shotgun (WGS) entry which is preliminary data.</text>
</comment>
<dbReference type="EMBL" id="BNBD01000003">
    <property type="protein sequence ID" value="GHF38476.1"/>
    <property type="molecule type" value="Genomic_DNA"/>
</dbReference>
<dbReference type="Proteomes" id="UP000638313">
    <property type="component" value="Unassembled WGS sequence"/>
</dbReference>